<keyword evidence="3 6" id="KW-1133">Transmembrane helix</keyword>
<dbReference type="InterPro" id="IPR052816">
    <property type="entry name" value="Peroxisomal_Membrane_PEX28-32"/>
</dbReference>
<organism evidence="8 9">
    <name type="scientific">Candida albicans</name>
    <name type="common">Yeast</name>
    <dbReference type="NCBI Taxonomy" id="5476"/>
    <lineage>
        <taxon>Eukaryota</taxon>
        <taxon>Fungi</taxon>
        <taxon>Dikarya</taxon>
        <taxon>Ascomycota</taxon>
        <taxon>Saccharomycotina</taxon>
        <taxon>Pichiomycetes</taxon>
        <taxon>Debaryomycetaceae</taxon>
        <taxon>Candida/Lodderomyces clade</taxon>
        <taxon>Candida</taxon>
    </lineage>
</organism>
<evidence type="ECO:0000259" key="7">
    <source>
        <dbReference type="Pfam" id="PF06398"/>
    </source>
</evidence>
<evidence type="ECO:0000256" key="1">
    <source>
        <dbReference type="ARBA" id="ARBA00004141"/>
    </source>
</evidence>
<dbReference type="EMBL" id="JABWAD010000007">
    <property type="protein sequence ID" value="KAF6072241.1"/>
    <property type="molecule type" value="Genomic_DNA"/>
</dbReference>
<dbReference type="AlphaFoldDB" id="A0A8H6C4Z2"/>
<evidence type="ECO:0000313" key="8">
    <source>
        <dbReference type="EMBL" id="KAF6072241.1"/>
    </source>
</evidence>
<feature type="compositionally biased region" description="Low complexity" evidence="5">
    <location>
        <begin position="262"/>
        <end position="277"/>
    </location>
</feature>
<evidence type="ECO:0000313" key="9">
    <source>
        <dbReference type="Proteomes" id="UP000536275"/>
    </source>
</evidence>
<keyword evidence="4 6" id="KW-0472">Membrane</keyword>
<dbReference type="Proteomes" id="UP000536275">
    <property type="component" value="Unassembled WGS sequence"/>
</dbReference>
<reference evidence="8 9" key="1">
    <citation type="submission" date="2020-03" db="EMBL/GenBank/DDBJ databases">
        <title>FDA dAtabase for Regulatory Grade micrObial Sequences (FDA-ARGOS): Supporting development and validation of Infectious Disease Dx tests.</title>
        <authorList>
            <person name="Campos J."/>
            <person name="Goldberg B."/>
            <person name="Tallon L."/>
            <person name="Sadzewicz L."/>
            <person name="Vavikolanu K."/>
            <person name="Mehta A."/>
            <person name="Aluvathingal J."/>
            <person name="Nadendla S."/>
            <person name="Nandy P."/>
            <person name="Geyer C."/>
            <person name="Yan Y."/>
            <person name="Sichtig H."/>
        </authorList>
    </citation>
    <scope>NUCLEOTIDE SEQUENCE [LARGE SCALE GENOMIC DNA]</scope>
    <source>
        <strain evidence="8 9">FDAARGOS_656</strain>
    </source>
</reference>
<evidence type="ECO:0000256" key="4">
    <source>
        <dbReference type="ARBA" id="ARBA00023136"/>
    </source>
</evidence>
<sequence>MDTTDQSSDSLQQSPSISSSISSNSYKDFAIDVLNKAVVKGNSIAESNPGSKRAIAISTASTIVEMSLEKYSSSNLSSRRIPSSADDNGDGNKRKSGHFADRMIEKLLKSVLPQDIPEREIFEKRLNDPERNKRPGLSFGILTSNVKQMASKMTNFFALQYEVLYIIAWKKPTKTISALVLYTAVCLWPHLVLAYPLLFVLFGVLIPGFVHRHPQRNPELIKVKKRGQSLLSFLFETPETSIVEDLINEEYLQASDEVASSTYSISEETSEVTVSSSMPTDSESPKKDDVAKHRKSQIALLINLRDFQNLTTDILKGINNAEKFYYETGGFKDERLSTFIFYGVLLSTFGILFVGKYVPWRLIFIQGGWTGAILCHPNCKKFLVDASKARKARAAIEKAKKEEKSFDRNDIIVDDSPEARTVEIYELQIKSILKHSWTFYRYSTTIYDKNNKARIAGKRPPGVDHLSKVYPPNDWKFDFGLVNKWNLDTKPKEFLRERSLNPNLFIVKNDESQGWIYDNMEGIVYSDIVYEFRRRRLYRECYRYGRPHKQPSKY</sequence>
<comment type="subcellular location">
    <subcellularLocation>
        <location evidence="1">Membrane</location>
        <topology evidence="1">Multi-pass membrane protein</topology>
    </subcellularLocation>
</comment>
<feature type="region of interest" description="Disordered" evidence="5">
    <location>
        <begin position="75"/>
        <end position="96"/>
    </location>
</feature>
<accession>A0A8H6C4Z2</accession>
<feature type="transmembrane region" description="Helical" evidence="6">
    <location>
        <begin position="339"/>
        <end position="358"/>
    </location>
</feature>
<feature type="domain" description="TECPR1-like DysF" evidence="7">
    <location>
        <begin position="137"/>
        <end position="539"/>
    </location>
</feature>
<dbReference type="InterPro" id="IPR010482">
    <property type="entry name" value="TECPR1-like_DysF"/>
</dbReference>
<feature type="transmembrane region" description="Helical" evidence="6">
    <location>
        <begin position="187"/>
        <end position="210"/>
    </location>
</feature>
<dbReference type="Pfam" id="PF06398">
    <property type="entry name" value="Pex24p"/>
    <property type="match status" value="1"/>
</dbReference>
<evidence type="ECO:0000256" key="2">
    <source>
        <dbReference type="ARBA" id="ARBA00022692"/>
    </source>
</evidence>
<dbReference type="PANTHER" id="PTHR28304">
    <property type="entry name" value="PEROXISOMAL MEMBRANE PROTEIN PEX29"/>
    <property type="match status" value="1"/>
</dbReference>
<keyword evidence="2 6" id="KW-0812">Transmembrane</keyword>
<feature type="region of interest" description="Disordered" evidence="5">
    <location>
        <begin position="1"/>
        <end position="22"/>
    </location>
</feature>
<gene>
    <name evidence="8" type="ORF">FOB64_000292</name>
</gene>
<evidence type="ECO:0000256" key="3">
    <source>
        <dbReference type="ARBA" id="ARBA00022989"/>
    </source>
</evidence>
<name>A0A8H6C4Z2_CANAX</name>
<feature type="region of interest" description="Disordered" evidence="5">
    <location>
        <begin position="262"/>
        <end position="290"/>
    </location>
</feature>
<dbReference type="PANTHER" id="PTHR28304:SF1">
    <property type="entry name" value="PEROXISOMAL MEMBRANE PROTEIN PEX28"/>
    <property type="match status" value="1"/>
</dbReference>
<feature type="compositionally biased region" description="Low complexity" evidence="5">
    <location>
        <begin position="75"/>
        <end position="84"/>
    </location>
</feature>
<proteinExistence type="predicted"/>
<dbReference type="GO" id="GO:0005778">
    <property type="term" value="C:peroxisomal membrane"/>
    <property type="evidence" value="ECO:0007669"/>
    <property type="project" value="UniProtKB-ARBA"/>
</dbReference>
<comment type="caution">
    <text evidence="8">The sequence shown here is derived from an EMBL/GenBank/DDBJ whole genome shotgun (WGS) entry which is preliminary data.</text>
</comment>
<dbReference type="GO" id="GO:0007031">
    <property type="term" value="P:peroxisome organization"/>
    <property type="evidence" value="ECO:0007669"/>
    <property type="project" value="TreeGrafter"/>
</dbReference>
<evidence type="ECO:0000256" key="5">
    <source>
        <dbReference type="SAM" id="MobiDB-lite"/>
    </source>
</evidence>
<evidence type="ECO:0000256" key="6">
    <source>
        <dbReference type="SAM" id="Phobius"/>
    </source>
</evidence>
<protein>
    <submittedName>
        <fullName evidence="8">Integral peroxisomal membrane peroxin family protein</fullName>
    </submittedName>
</protein>